<dbReference type="GeneID" id="29389721"/>
<dbReference type="InterPro" id="IPR015003">
    <property type="entry name" value="DUF1853"/>
</dbReference>
<evidence type="ECO:0000313" key="2">
    <source>
        <dbReference type="Proteomes" id="UP000000329"/>
    </source>
</evidence>
<dbReference type="OrthoDB" id="378654at2"/>
<gene>
    <name evidence="1" type="ordered locus">Hsero_2148</name>
</gene>
<dbReference type="HOGENOM" id="CLU_053324_1_0_4"/>
<sequence>MDALTARAATSLSSHQVRFHQRWPELRDPHVRALAWLLYAPDLLAQDAPCWECRIATLGPVAPEVAGWLHDLEHDPGLNAALHAHLARQPTARLGRYAEQLLTFYLQQQDWLVAANLQVRQQGPTHETLGEFDFLVRPPGDDELGLIHWEFATKFYLLAPQSAADAKANAGAFVGPNLADTLGKKMRKIMQQQLMLSAHPAAASVLPAPVVAARALVKGWLFYRHGEAVELPASLGVAADHCRGFWCDLPRLAAQHQPDDLYLILPRLAWLAPARAPLAQGLSLPALQAALETAFLADQSPVMVAQCRIAKGAEPELLELARGFIVPPGWEQRAADTARHALVRI</sequence>
<dbReference type="eggNOG" id="COG3782">
    <property type="taxonomic scope" value="Bacteria"/>
</dbReference>
<dbReference type="KEGG" id="hse:Hsero_2148"/>
<dbReference type="RefSeq" id="WP_013234128.1">
    <property type="nucleotide sequence ID" value="NC_014323.1"/>
</dbReference>
<dbReference type="Proteomes" id="UP000000329">
    <property type="component" value="Chromosome"/>
</dbReference>
<name>D8IT88_HERSS</name>
<dbReference type="EMBL" id="CP002039">
    <property type="protein sequence ID" value="ADJ63647.1"/>
    <property type="molecule type" value="Genomic_DNA"/>
</dbReference>
<organism evidence="1 2">
    <name type="scientific">Herbaspirillum seropedicae (strain SmR1)</name>
    <dbReference type="NCBI Taxonomy" id="757424"/>
    <lineage>
        <taxon>Bacteria</taxon>
        <taxon>Pseudomonadati</taxon>
        <taxon>Pseudomonadota</taxon>
        <taxon>Betaproteobacteria</taxon>
        <taxon>Burkholderiales</taxon>
        <taxon>Oxalobacteraceae</taxon>
        <taxon>Herbaspirillum</taxon>
    </lineage>
</organism>
<proteinExistence type="predicted"/>
<protein>
    <recommendedName>
        <fullName evidence="3">DUF1853 family protein</fullName>
    </recommendedName>
</protein>
<dbReference type="AlphaFoldDB" id="D8IT88"/>
<accession>D8IT88</accession>
<keyword evidence="2" id="KW-1185">Reference proteome</keyword>
<evidence type="ECO:0008006" key="3">
    <source>
        <dbReference type="Google" id="ProtNLM"/>
    </source>
</evidence>
<dbReference type="STRING" id="757424.Hsero_2148"/>
<evidence type="ECO:0000313" key="1">
    <source>
        <dbReference type="EMBL" id="ADJ63647.1"/>
    </source>
</evidence>
<dbReference type="Pfam" id="PF08907">
    <property type="entry name" value="DUF1853"/>
    <property type="match status" value="1"/>
</dbReference>
<reference evidence="1 2" key="1">
    <citation type="submission" date="2010-04" db="EMBL/GenBank/DDBJ databases">
        <title>The genome of Herbaspirillum seropedicae SmR1, an endophytic, nitrogen-fixing, plant-growth promoting beta-Proteobacteria.</title>
        <authorList>
            <person name="Pedrosa F.O."/>
            <person name="Monteiro R.A."/>
            <person name="Wassem R."/>
            <person name="Cruz L.M."/>
            <person name="Ayub R.A."/>
            <person name="Colauto N.B."/>
            <person name="Fernandez M.A."/>
            <person name="Fungaro M.H.P."/>
            <person name="Grisard E.C."/>
            <person name="Hungria M."/>
            <person name="Madeira H.M.F."/>
            <person name="Nodari R.O."/>
            <person name="Osaku C.A."/>
            <person name="Petzl-Erler M.L."/>
            <person name="Terenzi H."/>
            <person name="Vieira L.G.E."/>
            <person name="Almeida M.I.M."/>
            <person name="Alves L.R."/>
            <person name="Arantes O.M.N."/>
            <person name="Balsanelli E."/>
            <person name="Barcellos F.G."/>
            <person name="Baura V.A."/>
            <person name="Binde D.R."/>
            <person name="Campo R.J."/>
            <person name="Chubatsu L.S."/>
            <person name="Chueire L.M.O."/>
            <person name="Ciferri R.R."/>
            <person name="Correa L.C."/>
            <person name="da Conceicao Silva J.L."/>
            <person name="Dabul A.N.G."/>
            <person name="Dambros B.P."/>
            <person name="Faoro H."/>
            <person name="Favetti A."/>
            <person name="Friedermann G."/>
            <person name="Furlaneto M.C."/>
            <person name="Gasques L.S."/>
            <person name="Gimenes C.C.T."/>
            <person name="Gioppo N.M.R."/>
            <person name="Glienke-Blanco C."/>
            <person name="Godoy L.P."/>
            <person name="Guerra M.P."/>
            <person name="Karp S."/>
            <person name="Kava-Cordeiro V."/>
            <person name="Margarido V.P."/>
            <person name="Mathioni S.M."/>
            <person name="Menck-Soares M.A."/>
            <person name="Murace N.K."/>
            <person name="Nicolas M.F."/>
            <person name="Oliveira C.E.C."/>
            <person name="Pagnan N.A.B."/>
            <person name="Pamphile J.A."/>
            <person name="Patussi E.V."/>
            <person name="Pereira L.F.P."/>
            <person name="Pereira-Ferrari L."/>
            <person name="Pinto F.G.S."/>
            <person name="Precoma C."/>
            <person name="Prioli A.J."/>
            <person name="Prioli S.M.A.P."/>
            <person name="Raittz R.T."/>
            <person name="Ramos H.J.O."/>
            <person name="Ribeiro E.M.S.F."/>
            <person name="Rigo L.U."/>
            <person name="Rocha C.L.M.S.C."/>
            <person name="Rocha S.N."/>
            <person name="Santos K."/>
            <person name="Satori D."/>
            <person name="Silva A.G."/>
            <person name="Simao R.C.G."/>
            <person name="Soares M.A.M."/>
            <person name="Souza E.M."/>
            <person name="Steffens M.B.R."/>
            <person name="Steindel M."/>
            <person name="Tadra-Sfeir M.Z."/>
            <person name="Takahashi E.K."/>
            <person name="Torres R.A."/>
            <person name="Valle J.S."/>
            <person name="Vernal J.I."/>
            <person name="Vilas-Boas L.A."/>
            <person name="Watanabe M.A.E."/>
            <person name="Weiss V.A."/>
            <person name="Yates M.A."/>
            <person name="Souza E.M."/>
        </authorList>
    </citation>
    <scope>NUCLEOTIDE SEQUENCE [LARGE SCALE GENOMIC DNA]</scope>
    <source>
        <strain evidence="1 2">SmR1</strain>
    </source>
</reference>